<dbReference type="GO" id="GO:0007034">
    <property type="term" value="P:vacuolar transport"/>
    <property type="evidence" value="ECO:0007669"/>
    <property type="project" value="InterPro"/>
</dbReference>
<dbReference type="Pfam" id="PF01201">
    <property type="entry name" value="Ribosomal_S8e"/>
    <property type="match status" value="1"/>
</dbReference>
<dbReference type="InterPro" id="IPR025714">
    <property type="entry name" value="Methyltranfer_dom"/>
</dbReference>
<evidence type="ECO:0000313" key="3">
    <source>
        <dbReference type="EMBL" id="KAF9586980.1"/>
    </source>
</evidence>
<dbReference type="OrthoDB" id="5594417at2759"/>
<name>A0A835GV33_9MAGN</name>
<accession>A0A835GV33</accession>
<proteinExistence type="predicted"/>
<protein>
    <recommendedName>
        <fullName evidence="2">Methyltransferase domain-containing protein</fullName>
    </recommendedName>
</protein>
<organism evidence="3 4">
    <name type="scientific">Coptis chinensis</name>
    <dbReference type="NCBI Taxonomy" id="261450"/>
    <lineage>
        <taxon>Eukaryota</taxon>
        <taxon>Viridiplantae</taxon>
        <taxon>Streptophyta</taxon>
        <taxon>Embryophyta</taxon>
        <taxon>Tracheophyta</taxon>
        <taxon>Spermatophyta</taxon>
        <taxon>Magnoliopsida</taxon>
        <taxon>Ranunculales</taxon>
        <taxon>Ranunculaceae</taxon>
        <taxon>Coptidoideae</taxon>
        <taxon>Coptis</taxon>
    </lineage>
</organism>
<feature type="coiled-coil region" evidence="1">
    <location>
        <begin position="402"/>
        <end position="449"/>
    </location>
</feature>
<evidence type="ECO:0000313" key="4">
    <source>
        <dbReference type="Proteomes" id="UP000631114"/>
    </source>
</evidence>
<dbReference type="PANTHER" id="PTHR10476">
    <property type="entry name" value="CHARGED MULTIVESICULAR BODY PROTEIN"/>
    <property type="match status" value="1"/>
</dbReference>
<evidence type="ECO:0000259" key="2">
    <source>
        <dbReference type="Pfam" id="PF13679"/>
    </source>
</evidence>
<dbReference type="Pfam" id="PF13679">
    <property type="entry name" value="Methyltransf_32"/>
    <property type="match status" value="1"/>
</dbReference>
<reference evidence="3 4" key="1">
    <citation type="submission" date="2020-10" db="EMBL/GenBank/DDBJ databases">
        <title>The Coptis chinensis genome and diversification of protoberbering-type alkaloids.</title>
        <authorList>
            <person name="Wang B."/>
            <person name="Shu S."/>
            <person name="Song C."/>
            <person name="Liu Y."/>
        </authorList>
    </citation>
    <scope>NUCLEOTIDE SEQUENCE [LARGE SCALE GENOMIC DNA]</scope>
    <source>
        <strain evidence="3">HL-2020</strain>
        <tissue evidence="3">Leaf</tissue>
    </source>
</reference>
<dbReference type="AlphaFoldDB" id="A0A835GV33"/>
<feature type="domain" description="Methyltransferase" evidence="2">
    <location>
        <begin position="81"/>
        <end position="213"/>
    </location>
</feature>
<dbReference type="InterPro" id="IPR029063">
    <property type="entry name" value="SAM-dependent_MTases_sf"/>
</dbReference>
<dbReference type="InterPro" id="IPR022309">
    <property type="entry name" value="Ribosomal_Se8/biogenesis_NSA2"/>
</dbReference>
<keyword evidence="1" id="KW-0175">Coiled coil</keyword>
<gene>
    <name evidence="3" type="ORF">IFM89_039852</name>
</gene>
<sequence>MENGTSVHPDVVVKKQAEFGTYKRIGFGNQLIKNGWIAFFLQMLPDLHMTTVNGVLAQGMNLKKKHEVGGNPGRSCQFNCKNQGNAQTVLDIGAGQGYLAQVLNFQYQLSVVAIDASSHHSTVTSARAARIMKHYAAKMLKSQYVIKYRTKELNLPQTVAFQVLSSDALKALSNSIALLAGLHACGDLFVTMLRTFLDCEEIKAVISIGCCYNFYYPMKGLRIYKCNLAWNFTSDTDTKLMDSSMNEVWYELGRQPANTKLSTNKALRRIHVRGGNVKWRALRLDTGNFSWGSAAPFRQWYLQHYGIEIGRKKKSAAKKEGAEAATRILARQLVRLRQQITNLQGSCAQIRGVATHTQAMYASTTISTGMKGTTKAMVAMNKYVFLVVVAVQMAPAKQARVIKEFQKELSQMDMTIEMLSESIDETLDKDEAEEETEEFTNQVSKYLLLDEIGVDIASQLSSAPKGRISSKKVENVVPARSGSTDVEDLEKRLASLRGIDLNHQVYRVQDATFM</sequence>
<dbReference type="SUPFAM" id="SSF53335">
    <property type="entry name" value="S-adenosyl-L-methionine-dependent methyltransferases"/>
    <property type="match status" value="1"/>
</dbReference>
<dbReference type="EMBL" id="JADFTS010000061">
    <property type="protein sequence ID" value="KAF9586980.1"/>
    <property type="molecule type" value="Genomic_DNA"/>
</dbReference>
<evidence type="ECO:0000256" key="1">
    <source>
        <dbReference type="SAM" id="Coils"/>
    </source>
</evidence>
<keyword evidence="4" id="KW-1185">Reference proteome</keyword>
<dbReference type="Pfam" id="PF03357">
    <property type="entry name" value="Snf7"/>
    <property type="match status" value="1"/>
</dbReference>
<dbReference type="InterPro" id="IPR005024">
    <property type="entry name" value="Snf7_fam"/>
</dbReference>
<dbReference type="Gene3D" id="6.10.140.1230">
    <property type="match status" value="1"/>
</dbReference>
<comment type="caution">
    <text evidence="3">The sequence shown here is derived from an EMBL/GenBank/DDBJ whole genome shotgun (WGS) entry which is preliminary data.</text>
</comment>
<dbReference type="Proteomes" id="UP000631114">
    <property type="component" value="Unassembled WGS sequence"/>
</dbReference>